<dbReference type="Proteomes" id="UP000462363">
    <property type="component" value="Unassembled WGS sequence"/>
</dbReference>
<dbReference type="RefSeq" id="WP_154322700.1">
    <property type="nucleotide sequence ID" value="NZ_CP045695.1"/>
</dbReference>
<accession>A0A844F9N3</accession>
<name>A0A844F9N3_CLOSV</name>
<evidence type="ECO:0000313" key="3">
    <source>
        <dbReference type="Proteomes" id="UP000462363"/>
    </source>
</evidence>
<gene>
    <name evidence="2" type="ORF">FYJ37_00885</name>
</gene>
<dbReference type="InterPro" id="IPR002048">
    <property type="entry name" value="EF_hand_dom"/>
</dbReference>
<reference evidence="2 3" key="1">
    <citation type="submission" date="2019-08" db="EMBL/GenBank/DDBJ databases">
        <title>In-depth cultivation of the pig gut microbiome towards novel bacterial diversity and tailored functional studies.</title>
        <authorList>
            <person name="Wylensek D."/>
            <person name="Hitch T.C.A."/>
            <person name="Clavel T."/>
        </authorList>
    </citation>
    <scope>NUCLEOTIDE SEQUENCE [LARGE SCALE GENOMIC DNA]</scope>
    <source>
        <strain evidence="2 3">BL-389-WT-3D</strain>
    </source>
</reference>
<evidence type="ECO:0000259" key="1">
    <source>
        <dbReference type="PROSITE" id="PS50222"/>
    </source>
</evidence>
<dbReference type="AlphaFoldDB" id="A0A844F9N3"/>
<feature type="domain" description="EF-hand" evidence="1">
    <location>
        <begin position="47"/>
        <end position="82"/>
    </location>
</feature>
<protein>
    <recommendedName>
        <fullName evidence="1">EF-hand domain-containing protein</fullName>
    </recommendedName>
</protein>
<proteinExistence type="predicted"/>
<sequence>MPRAKKTTTGKEPANKQKGTKKCNFCHEEKKMTDFYISKNPIHSVDERVPICKECIAKASLNEDGTINELELNKILKLISRPYYKDLIESSIQSFKREHSYVEEDKVQYYGKEILQKYFTLIAMRQDRDKSYEDSERESFVHRTSNTPKSTKERIAQKYADITDMDENGNVIDKNDKKLKSDIGDFEITDEIVELFGDGYSKYEYKKMYEKYEKLKLNYSLQTNIHQEALATYVRFKVKEEDATARGNVDEAKKWYDAAQNAAEKAKLTPKQLTKADLDSGVNSVSELTKAVEQAVDVIKIMPRFKYRPNDAPDFNIWCYVDYERKLNDQPSVSYEDVYSFYDKKREEYIAQNGDPYGIFDNEPTLKNRDTVKTFIKLPDDYEELAGNGND</sequence>
<organism evidence="2 3">
    <name type="scientific">Clostridium scindens (strain JCM 10418 / VPI 12708)</name>
    <dbReference type="NCBI Taxonomy" id="29347"/>
    <lineage>
        <taxon>Bacteria</taxon>
        <taxon>Bacillati</taxon>
        <taxon>Bacillota</taxon>
        <taxon>Clostridia</taxon>
        <taxon>Lachnospirales</taxon>
        <taxon>Lachnospiraceae</taxon>
    </lineage>
</organism>
<comment type="caution">
    <text evidence="2">The sequence shown here is derived from an EMBL/GenBank/DDBJ whole genome shotgun (WGS) entry which is preliminary data.</text>
</comment>
<dbReference type="PROSITE" id="PS50222">
    <property type="entry name" value="EF_HAND_2"/>
    <property type="match status" value="1"/>
</dbReference>
<dbReference type="EMBL" id="VUMB01000002">
    <property type="protein sequence ID" value="MSS38939.1"/>
    <property type="molecule type" value="Genomic_DNA"/>
</dbReference>
<dbReference type="GO" id="GO:0005509">
    <property type="term" value="F:calcium ion binding"/>
    <property type="evidence" value="ECO:0007669"/>
    <property type="project" value="InterPro"/>
</dbReference>
<evidence type="ECO:0000313" key="2">
    <source>
        <dbReference type="EMBL" id="MSS38939.1"/>
    </source>
</evidence>